<accession>A0A7G7MKI9</accession>
<dbReference type="PANTHER" id="PTHR40267:SF1">
    <property type="entry name" value="BLR3294 PROTEIN"/>
    <property type="match status" value="1"/>
</dbReference>
<gene>
    <name evidence="1" type="primary">maiA</name>
    <name evidence="2" type="ORF">H6H00_04695</name>
</gene>
<dbReference type="Proteomes" id="UP000515728">
    <property type="component" value="Chromosome"/>
</dbReference>
<feature type="modified residue" description="S-(2-succinyl)cysteine" evidence="1">
    <location>
        <position position="79"/>
    </location>
</feature>
<dbReference type="InterPro" id="IPR026286">
    <property type="entry name" value="MaiA/AMDase"/>
</dbReference>
<feature type="active site" description="Nucleophile" evidence="1">
    <location>
        <position position="79"/>
    </location>
</feature>
<feature type="active site" description="Proton donor" evidence="1">
    <location>
        <position position="198"/>
    </location>
</feature>
<feature type="binding site" evidence="1">
    <location>
        <position position="14"/>
    </location>
    <ligand>
        <name>substrate</name>
    </ligand>
</feature>
<comment type="miscellaneous">
    <text evidence="1">Reaction is initiated by nucleophilic attack of cysteine at the double bond, yielding a covalent succinylcysteine-like intermediate.</text>
</comment>
<dbReference type="InterPro" id="IPR028615">
    <property type="entry name" value="Maleate_isomerase"/>
</dbReference>
<comment type="subunit">
    <text evidence="1">Homodimer.</text>
</comment>
<feature type="binding site" evidence="1">
    <location>
        <begin position="79"/>
        <end position="81"/>
    </location>
    <ligand>
        <name>substrate</name>
    </ligand>
</feature>
<comment type="function">
    <text evidence="1">Catalyzes cis-trans isomerization of the C2-C3 double bond in maleate to yield fumarate.</text>
</comment>
<dbReference type="EC" id="5.2.1.1" evidence="1"/>
<dbReference type="HAMAP" id="MF_00943">
    <property type="entry name" value="Maleate_isomerase"/>
    <property type="match status" value="1"/>
</dbReference>
<dbReference type="InterPro" id="IPR053714">
    <property type="entry name" value="Iso_Racemase_Enz_sf"/>
</dbReference>
<dbReference type="KEGG" id="ppel:H6H00_04695"/>
<evidence type="ECO:0000313" key="3">
    <source>
        <dbReference type="Proteomes" id="UP000515728"/>
    </source>
</evidence>
<feature type="binding site" evidence="1">
    <location>
        <position position="167"/>
    </location>
    <ligand>
        <name>substrate</name>
    </ligand>
</feature>
<dbReference type="GO" id="GO:0050076">
    <property type="term" value="F:maleate isomerase activity"/>
    <property type="evidence" value="ECO:0007669"/>
    <property type="project" value="UniProtKB-UniRule"/>
</dbReference>
<evidence type="ECO:0000256" key="1">
    <source>
        <dbReference type="HAMAP-Rule" id="MF_00943"/>
    </source>
</evidence>
<dbReference type="PIRSF" id="PIRSF015736">
    <property type="entry name" value="MI"/>
    <property type="match status" value="1"/>
</dbReference>
<dbReference type="Gene3D" id="3.40.50.12500">
    <property type="match status" value="1"/>
</dbReference>
<keyword evidence="1" id="KW-0413">Isomerase</keyword>
<evidence type="ECO:0000313" key="2">
    <source>
        <dbReference type="EMBL" id="QNG53300.1"/>
    </source>
</evidence>
<dbReference type="Pfam" id="PF17645">
    <property type="entry name" value="Amdase"/>
    <property type="match status" value="1"/>
</dbReference>
<protein>
    <recommendedName>
        <fullName evidence="1">Maleate isomerase</fullName>
        <ecNumber evidence="1">5.2.1.1</ecNumber>
    </recommendedName>
    <alternativeName>
        <fullName evidence="1">Maleate cis-trans isomerase</fullName>
    </alternativeName>
</protein>
<sequence length="249" mass="26636">MSQYRVGLIVPSSNTTMETEIPAILRAREEIRPERFTFHSSRMRMKHVDPAELAAMDADSLRCAVELSDARVDVMAYACLVAIMAQGLGYHRDSQKKLAAAAEAESGEAVPVVSSAGALVQALHHLGARRIAVLAPYMRPLTATVCEYIEHEGVQVTDSISLEVADNLAVGRLDPSQLVGLAKQVDTRGADALVLSACVQMPSLAVLDTVQQQFDIPVVSAASATVWRLLTDLGLDPVAPRAGALLAPR</sequence>
<dbReference type="RefSeq" id="WP_185720128.1">
    <property type="nucleotide sequence ID" value="NZ_BAAAWI010000002.1"/>
</dbReference>
<comment type="catalytic activity">
    <reaction evidence="1">
        <text>maleate = fumarate</text>
        <dbReference type="Rhea" id="RHEA:13169"/>
        <dbReference type="ChEBI" id="CHEBI:29806"/>
        <dbReference type="ChEBI" id="CHEBI:30780"/>
        <dbReference type="EC" id="5.2.1.1"/>
    </reaction>
</comment>
<dbReference type="PANTHER" id="PTHR40267">
    <property type="entry name" value="BLR3294 PROTEIN"/>
    <property type="match status" value="1"/>
</dbReference>
<proteinExistence type="inferred from homology"/>
<organism evidence="2 3">
    <name type="scientific">Pseudonocardia petroleophila</name>
    <dbReference type="NCBI Taxonomy" id="37331"/>
    <lineage>
        <taxon>Bacteria</taxon>
        <taxon>Bacillati</taxon>
        <taxon>Actinomycetota</taxon>
        <taxon>Actinomycetes</taxon>
        <taxon>Pseudonocardiales</taxon>
        <taxon>Pseudonocardiaceae</taxon>
        <taxon>Pseudonocardia</taxon>
    </lineage>
</organism>
<comment type="similarity">
    <text evidence="1">Belongs to the maleate isomerase family.</text>
</comment>
<feature type="binding site" evidence="1">
    <location>
        <position position="137"/>
    </location>
    <ligand>
        <name>substrate</name>
    </ligand>
</feature>
<keyword evidence="3" id="KW-1185">Reference proteome</keyword>
<reference evidence="2 3" key="1">
    <citation type="submission" date="2020-08" db="EMBL/GenBank/DDBJ databases">
        <authorList>
            <person name="Mo P."/>
        </authorList>
    </citation>
    <scope>NUCLEOTIDE SEQUENCE [LARGE SCALE GENOMIC DNA]</scope>
    <source>
        <strain evidence="2 3">CGMCC 4.1532</strain>
    </source>
</reference>
<dbReference type="EMBL" id="CP060131">
    <property type="protein sequence ID" value="QNG53300.1"/>
    <property type="molecule type" value="Genomic_DNA"/>
</dbReference>
<dbReference type="AlphaFoldDB" id="A0A7G7MKI9"/>
<name>A0A7G7MKI9_9PSEU</name>
<feature type="binding site" evidence="1">
    <location>
        <begin position="199"/>
        <end position="200"/>
    </location>
    <ligand>
        <name>substrate</name>
    </ligand>
</feature>